<dbReference type="SUPFAM" id="SSF55785">
    <property type="entry name" value="PYP-like sensor domain (PAS domain)"/>
    <property type="match status" value="3"/>
</dbReference>
<dbReference type="InterPro" id="IPR004358">
    <property type="entry name" value="Sig_transdc_His_kin-like_C"/>
</dbReference>
<dbReference type="CDD" id="cd00082">
    <property type="entry name" value="HisKA"/>
    <property type="match status" value="1"/>
</dbReference>
<organism evidence="7 8">
    <name type="scientific">Hymenobacter elongatus</name>
    <dbReference type="NCBI Taxonomy" id="877208"/>
    <lineage>
        <taxon>Bacteria</taxon>
        <taxon>Pseudomonadati</taxon>
        <taxon>Bacteroidota</taxon>
        <taxon>Cytophagia</taxon>
        <taxon>Cytophagales</taxon>
        <taxon>Hymenobacteraceae</taxon>
        <taxon>Hymenobacter</taxon>
    </lineage>
</organism>
<evidence type="ECO:0000259" key="6">
    <source>
        <dbReference type="PROSITE" id="PS50109"/>
    </source>
</evidence>
<dbReference type="SMART" id="SM00091">
    <property type="entry name" value="PAS"/>
    <property type="match status" value="3"/>
</dbReference>
<dbReference type="Gene3D" id="3.30.450.20">
    <property type="entry name" value="PAS domain"/>
    <property type="match status" value="3"/>
</dbReference>
<dbReference type="Gene3D" id="1.10.287.130">
    <property type="match status" value="1"/>
</dbReference>
<dbReference type="EC" id="2.7.13.3" evidence="2"/>
<dbReference type="InterPro" id="IPR000014">
    <property type="entry name" value="PAS"/>
</dbReference>
<dbReference type="OrthoDB" id="9766459at2"/>
<comment type="caution">
    <text evidence="7">The sequence shown here is derived from an EMBL/GenBank/DDBJ whole genome shotgun (WGS) entry which is preliminary data.</text>
</comment>
<gene>
    <name evidence="7" type="ORF">E5J99_15125</name>
</gene>
<dbReference type="EMBL" id="SRLD01000031">
    <property type="protein sequence ID" value="TGE14711.1"/>
    <property type="molecule type" value="Genomic_DNA"/>
</dbReference>
<dbReference type="InterPro" id="IPR036097">
    <property type="entry name" value="HisK_dim/P_sf"/>
</dbReference>
<keyword evidence="8" id="KW-1185">Reference proteome</keyword>
<dbReference type="Pfam" id="PF00512">
    <property type="entry name" value="HisKA"/>
    <property type="match status" value="1"/>
</dbReference>
<keyword evidence="5 7" id="KW-0418">Kinase</keyword>
<reference evidence="7 8" key="1">
    <citation type="submission" date="2019-04" db="EMBL/GenBank/DDBJ databases">
        <authorList>
            <person name="Feng G."/>
            <person name="Zhang J."/>
            <person name="Zhu H."/>
        </authorList>
    </citation>
    <scope>NUCLEOTIDE SEQUENCE [LARGE SCALE GENOMIC DNA]</scope>
    <source>
        <strain evidence="7 8">JCM 17223</strain>
    </source>
</reference>
<dbReference type="PRINTS" id="PR00344">
    <property type="entry name" value="BCTRLSENSOR"/>
</dbReference>
<dbReference type="PROSITE" id="PS50109">
    <property type="entry name" value="HIS_KIN"/>
    <property type="match status" value="1"/>
</dbReference>
<evidence type="ECO:0000256" key="1">
    <source>
        <dbReference type="ARBA" id="ARBA00000085"/>
    </source>
</evidence>
<dbReference type="InterPro" id="IPR052162">
    <property type="entry name" value="Sensor_kinase/Photoreceptor"/>
</dbReference>
<dbReference type="SUPFAM" id="SSF47384">
    <property type="entry name" value="Homodimeric domain of signal transducing histidine kinase"/>
    <property type="match status" value="1"/>
</dbReference>
<dbReference type="PANTHER" id="PTHR43304:SF1">
    <property type="entry name" value="PAC DOMAIN-CONTAINING PROTEIN"/>
    <property type="match status" value="1"/>
</dbReference>
<evidence type="ECO:0000313" key="8">
    <source>
        <dbReference type="Proteomes" id="UP000297739"/>
    </source>
</evidence>
<accession>A0A4Z0PIK6</accession>
<protein>
    <recommendedName>
        <fullName evidence="2">histidine kinase</fullName>
        <ecNumber evidence="2">2.7.13.3</ecNumber>
    </recommendedName>
</protein>
<keyword evidence="4" id="KW-0808">Transferase</keyword>
<dbReference type="Proteomes" id="UP000297739">
    <property type="component" value="Unassembled WGS sequence"/>
</dbReference>
<comment type="catalytic activity">
    <reaction evidence="1">
        <text>ATP + protein L-histidine = ADP + protein N-phospho-L-histidine.</text>
        <dbReference type="EC" id="2.7.13.3"/>
    </reaction>
</comment>
<evidence type="ECO:0000256" key="3">
    <source>
        <dbReference type="ARBA" id="ARBA00022553"/>
    </source>
</evidence>
<dbReference type="Gene3D" id="3.30.565.10">
    <property type="entry name" value="Histidine kinase-like ATPase, C-terminal domain"/>
    <property type="match status" value="1"/>
</dbReference>
<dbReference type="SMART" id="SM00388">
    <property type="entry name" value="HisKA"/>
    <property type="match status" value="1"/>
</dbReference>
<dbReference type="PANTHER" id="PTHR43304">
    <property type="entry name" value="PHYTOCHROME-LIKE PROTEIN CPH1"/>
    <property type="match status" value="1"/>
</dbReference>
<name>A0A4Z0PIK6_9BACT</name>
<dbReference type="InterPro" id="IPR036890">
    <property type="entry name" value="HATPase_C_sf"/>
</dbReference>
<feature type="domain" description="Histidine kinase" evidence="6">
    <location>
        <begin position="589"/>
        <end position="805"/>
    </location>
</feature>
<keyword evidence="3" id="KW-0597">Phosphoprotein</keyword>
<dbReference type="InterPro" id="IPR003594">
    <property type="entry name" value="HATPase_dom"/>
</dbReference>
<dbReference type="Pfam" id="PF08448">
    <property type="entry name" value="PAS_4"/>
    <property type="match status" value="3"/>
</dbReference>
<dbReference type="Pfam" id="PF02518">
    <property type="entry name" value="HATPase_c"/>
    <property type="match status" value="1"/>
</dbReference>
<evidence type="ECO:0000256" key="5">
    <source>
        <dbReference type="ARBA" id="ARBA00022777"/>
    </source>
</evidence>
<dbReference type="SUPFAM" id="SSF55874">
    <property type="entry name" value="ATPase domain of HSP90 chaperone/DNA topoisomerase II/histidine kinase"/>
    <property type="match status" value="1"/>
</dbReference>
<evidence type="ECO:0000256" key="4">
    <source>
        <dbReference type="ARBA" id="ARBA00022679"/>
    </source>
</evidence>
<dbReference type="RefSeq" id="WP_135498654.1">
    <property type="nucleotide sequence ID" value="NZ_SRLD01000031.1"/>
</dbReference>
<dbReference type="InterPro" id="IPR035965">
    <property type="entry name" value="PAS-like_dom_sf"/>
</dbReference>
<evidence type="ECO:0000256" key="2">
    <source>
        <dbReference type="ARBA" id="ARBA00012438"/>
    </source>
</evidence>
<sequence length="809" mass="90521">MLPPAAAAIAPADALLRELLAVSLTGIIFYTPLYDSAGSGEIVDFTFEYLNPAAQRMMRMPEQPALTHNEQWPQSKTHGTFRFHVDAFVSGEPREYTINYQADGYDNYYRLAARRAGSGLLVSVTDTADQPRSPVEIALREAQARTEQQRAQLEGLFMQAPAALCRLDGPELVYTLVNPVYQQLFPSRPLLGLPLLTALPELRGHAVWDILQRVYHSGHTHVDQGVRIALARRADGPLEDLYFNHIFQPDLGADGRPRGVVVYAFDVTREVRASQELEGRVSERTNAALAFQADVLAAAQRQVQERQAFHDVFEQTPALIALLGSPGHRFEYVNPAYQALFPGRQLVGLHLDVAVPELRAQGFVEVLDRVYQTGETFLGEEVAFTLTPPEGQPPRTRYYNFTYQAYREAGEIAGVSSFAYDVTEQVLARQEREAQRQRLHSLFMQAPAAICILDGPNLVFELVNPSYQALFPDRQLHGRPLLDALPEIADHAVSRTFRAVYETGVTHEEKGILVPLDRPDGTLEDRYFNYIQQARRNAYGQPDGVLVFAFEVTDQVHARQQAQALAAELTTANQQLTRTNVDLDTFIYTASHDLKAPITNIEGLLHTLQHELPPQSPAGEIAYILDLMQDSVNRFTRTIEHLTDVSKLQREHDQPAVAVALAPLIEDVRLDLAPLLHQTGGRLLVDVRPTPTITFAEKNLRSVVYNLLSNALKYHHPDRPPQVKVRSRAEATYSVLEVQDNGLGIDLTREQPLFQLFQRYHTHVEGTGVGLFMVKRMVENGGGRIEVVSKLGQGTTFSVYFPRLPPQTS</sequence>
<dbReference type="InterPro" id="IPR003661">
    <property type="entry name" value="HisK_dim/P_dom"/>
</dbReference>
<dbReference type="InterPro" id="IPR005467">
    <property type="entry name" value="His_kinase_dom"/>
</dbReference>
<dbReference type="InterPro" id="IPR013656">
    <property type="entry name" value="PAS_4"/>
</dbReference>
<proteinExistence type="predicted"/>
<dbReference type="AlphaFoldDB" id="A0A4Z0PIK6"/>
<dbReference type="SMART" id="SM00387">
    <property type="entry name" value="HATPase_c"/>
    <property type="match status" value="1"/>
</dbReference>
<evidence type="ECO:0000313" key="7">
    <source>
        <dbReference type="EMBL" id="TGE14711.1"/>
    </source>
</evidence>
<dbReference type="GO" id="GO:0000155">
    <property type="term" value="F:phosphorelay sensor kinase activity"/>
    <property type="evidence" value="ECO:0007669"/>
    <property type="project" value="InterPro"/>
</dbReference>